<dbReference type="EMBL" id="MCFL01000027">
    <property type="protein sequence ID" value="ORZ34615.1"/>
    <property type="molecule type" value="Genomic_DNA"/>
</dbReference>
<evidence type="ECO:0000313" key="3">
    <source>
        <dbReference type="Proteomes" id="UP000193411"/>
    </source>
</evidence>
<dbReference type="PANTHER" id="PTHR36182">
    <property type="entry name" value="PROTEIN, PUTATIVE (AFU_ORTHOLOGUE AFUA_6G10930)-RELATED"/>
    <property type="match status" value="1"/>
</dbReference>
<feature type="signal peptide" evidence="1">
    <location>
        <begin position="1"/>
        <end position="29"/>
    </location>
</feature>
<organism evidence="2 3">
    <name type="scientific">Catenaria anguillulae PL171</name>
    <dbReference type="NCBI Taxonomy" id="765915"/>
    <lineage>
        <taxon>Eukaryota</taxon>
        <taxon>Fungi</taxon>
        <taxon>Fungi incertae sedis</taxon>
        <taxon>Blastocladiomycota</taxon>
        <taxon>Blastocladiomycetes</taxon>
        <taxon>Blastocladiales</taxon>
        <taxon>Catenariaceae</taxon>
        <taxon>Catenaria</taxon>
    </lineage>
</organism>
<dbReference type="Gene3D" id="2.70.50.70">
    <property type="match status" value="1"/>
</dbReference>
<dbReference type="PANTHER" id="PTHR36182:SF2">
    <property type="entry name" value="LYTIC POLYSACCHARIDE MONOOXYGENASE"/>
    <property type="match status" value="1"/>
</dbReference>
<gene>
    <name evidence="2" type="ORF">BCR44DRAFT_1390396</name>
</gene>
<name>A0A1Y2HJ77_9FUNG</name>
<dbReference type="Proteomes" id="UP000193411">
    <property type="component" value="Unassembled WGS sequence"/>
</dbReference>
<sequence length="226" mass="23246">MKRTGTASTLAVLSLVTLVLVTIPLLVSAHVMMSSPAPRQSKDNPGPGGQIDFDYTAPLGRFPCKGYPAQAPVLTVAAGSSIPITLAGGATHDGGHCQFALSYDGDKTFVVIDTIIRECLRRGSPFQTTVTIPASAPSGKATLAWSWINAVGNREYYMSCADVEITGGSGSSGSLTGPELLVAHLSGFAEFSFPSSLVTPLTTAKHLLSGAKSLSVGTDPAAAHQA</sequence>
<comment type="caution">
    <text evidence="2">The sequence shown here is derived from an EMBL/GenBank/DDBJ whole genome shotgun (WGS) entry which is preliminary data.</text>
</comment>
<feature type="chain" id="PRO_5012666247" description="Chitin-binding type-4 domain-containing protein" evidence="1">
    <location>
        <begin position="30"/>
        <end position="226"/>
    </location>
</feature>
<reference evidence="2 3" key="1">
    <citation type="submission" date="2016-07" db="EMBL/GenBank/DDBJ databases">
        <title>Pervasive Adenine N6-methylation of Active Genes in Fungi.</title>
        <authorList>
            <consortium name="DOE Joint Genome Institute"/>
            <person name="Mondo S.J."/>
            <person name="Dannebaum R.O."/>
            <person name="Kuo R.C."/>
            <person name="Labutti K."/>
            <person name="Haridas S."/>
            <person name="Kuo A."/>
            <person name="Salamov A."/>
            <person name="Ahrendt S.R."/>
            <person name="Lipzen A."/>
            <person name="Sullivan W."/>
            <person name="Andreopoulos W.B."/>
            <person name="Clum A."/>
            <person name="Lindquist E."/>
            <person name="Daum C."/>
            <person name="Ramamoorthy G.K."/>
            <person name="Gryganskyi A."/>
            <person name="Culley D."/>
            <person name="Magnuson J.K."/>
            <person name="James T.Y."/>
            <person name="O'Malley M.A."/>
            <person name="Stajich J.E."/>
            <person name="Spatafora J.W."/>
            <person name="Visel A."/>
            <person name="Grigoriev I.V."/>
        </authorList>
    </citation>
    <scope>NUCLEOTIDE SEQUENCE [LARGE SCALE GENOMIC DNA]</scope>
    <source>
        <strain evidence="2 3">PL171</strain>
    </source>
</reference>
<protein>
    <recommendedName>
        <fullName evidence="4">Chitin-binding type-4 domain-containing protein</fullName>
    </recommendedName>
</protein>
<evidence type="ECO:0000256" key="1">
    <source>
        <dbReference type="SAM" id="SignalP"/>
    </source>
</evidence>
<dbReference type="STRING" id="765915.A0A1Y2HJ77"/>
<proteinExistence type="predicted"/>
<keyword evidence="1" id="KW-0732">Signal</keyword>
<accession>A0A1Y2HJ77</accession>
<evidence type="ECO:0008006" key="4">
    <source>
        <dbReference type="Google" id="ProtNLM"/>
    </source>
</evidence>
<evidence type="ECO:0000313" key="2">
    <source>
        <dbReference type="EMBL" id="ORZ34615.1"/>
    </source>
</evidence>
<dbReference type="AlphaFoldDB" id="A0A1Y2HJ77"/>
<dbReference type="OrthoDB" id="2342176at2759"/>
<keyword evidence="3" id="KW-1185">Reference proteome</keyword>